<dbReference type="InterPro" id="IPR013108">
    <property type="entry name" value="Amidohydro_3"/>
</dbReference>
<dbReference type="AlphaFoldDB" id="A0A7W4Z7V0"/>
<keyword evidence="3" id="KW-1185">Reference proteome</keyword>
<dbReference type="RefSeq" id="WP_183456637.1">
    <property type="nucleotide sequence ID" value="NZ_JACHWZ010000002.1"/>
</dbReference>
<sequence>MGPGFLPRFFLFLLLLPLTAHCDTVLLHNIRGAHIVEGDSGKPAVEKFSAIAFCEGRVLAVGEAADLSERYKSAEAIDGRGRALLPGLIDAHGHMQALGLLQREIDLRDMGFAETLEAVKKFAATRSGAQWVTGRGWNQVLWPGGQWPNAADLDALEIARPVWLRRVDGHAGWANSAALRAAGIDRDTPVPEGGEILKDADGRPTGILVDNAMSLMERAIPAPSQRELEAALGAAFEISLANGLTSVHDAGINGDTYRAYRALAERGAIPMRVYPMLAVDADEFAQLLDAGPVGTAKSRLFIRSIKISADGALGSRGAALLEPYRDRPQTTGLLLHSERELDKYFASALERGFQINVHAIGDRANRIVLDKFGKYAGDDSRNFRHRIEHAQVVSPKDIPRFEQLDIIASMQPIHATSDMNMAGDRLGEERLDGAYAWRTFLDRGIPLAAGSDFPVEPVNPFLGIHAAVTRQNSDNEPEGGWIPREKISLTEALHAFTLGAAYAAHQEEVIGNLESGKAADFILVDRDIFAINPKELWKTRVLETWVAGERVH</sequence>
<dbReference type="Pfam" id="PF07969">
    <property type="entry name" value="Amidohydro_3"/>
    <property type="match status" value="1"/>
</dbReference>
<dbReference type="CDD" id="cd01300">
    <property type="entry name" value="YtcJ_like"/>
    <property type="match status" value="1"/>
</dbReference>
<dbReference type="Proteomes" id="UP000535937">
    <property type="component" value="Unassembled WGS sequence"/>
</dbReference>
<name>A0A7W4Z7V0_9GAMM</name>
<evidence type="ECO:0000313" key="2">
    <source>
        <dbReference type="EMBL" id="MBB3059861.1"/>
    </source>
</evidence>
<proteinExistence type="predicted"/>
<dbReference type="Gene3D" id="3.10.310.70">
    <property type="match status" value="1"/>
</dbReference>
<gene>
    <name evidence="2" type="ORF">FHS09_000669</name>
</gene>
<dbReference type="EMBL" id="JACHWZ010000002">
    <property type="protein sequence ID" value="MBB3059861.1"/>
    <property type="molecule type" value="Genomic_DNA"/>
</dbReference>
<dbReference type="GO" id="GO:0016810">
    <property type="term" value="F:hydrolase activity, acting on carbon-nitrogen (but not peptide) bonds"/>
    <property type="evidence" value="ECO:0007669"/>
    <property type="project" value="InterPro"/>
</dbReference>
<dbReference type="Gene3D" id="2.30.40.10">
    <property type="entry name" value="Urease, subunit C, domain 1"/>
    <property type="match status" value="1"/>
</dbReference>
<dbReference type="SUPFAM" id="SSF51556">
    <property type="entry name" value="Metallo-dependent hydrolases"/>
    <property type="match status" value="1"/>
</dbReference>
<evidence type="ECO:0000313" key="3">
    <source>
        <dbReference type="Proteomes" id="UP000535937"/>
    </source>
</evidence>
<feature type="domain" description="Amidohydrolase 3" evidence="1">
    <location>
        <begin position="75"/>
        <end position="552"/>
    </location>
</feature>
<organism evidence="2 3">
    <name type="scientific">Microbulbifer rhizosphaerae</name>
    <dbReference type="NCBI Taxonomy" id="1562603"/>
    <lineage>
        <taxon>Bacteria</taxon>
        <taxon>Pseudomonadati</taxon>
        <taxon>Pseudomonadota</taxon>
        <taxon>Gammaproteobacteria</taxon>
        <taxon>Cellvibrionales</taxon>
        <taxon>Microbulbiferaceae</taxon>
        <taxon>Microbulbifer</taxon>
    </lineage>
</organism>
<dbReference type="PANTHER" id="PTHR22642:SF2">
    <property type="entry name" value="PROTEIN LONG AFTER FAR-RED 3"/>
    <property type="match status" value="1"/>
</dbReference>
<protein>
    <recommendedName>
        <fullName evidence="1">Amidohydrolase 3 domain-containing protein</fullName>
    </recommendedName>
</protein>
<dbReference type="InterPro" id="IPR032466">
    <property type="entry name" value="Metal_Hydrolase"/>
</dbReference>
<dbReference type="SUPFAM" id="SSF51338">
    <property type="entry name" value="Composite domain of metallo-dependent hydrolases"/>
    <property type="match status" value="1"/>
</dbReference>
<comment type="caution">
    <text evidence="2">The sequence shown here is derived from an EMBL/GenBank/DDBJ whole genome shotgun (WGS) entry which is preliminary data.</text>
</comment>
<evidence type="ECO:0000259" key="1">
    <source>
        <dbReference type="Pfam" id="PF07969"/>
    </source>
</evidence>
<accession>A0A7W4Z7V0</accession>
<dbReference type="InterPro" id="IPR011059">
    <property type="entry name" value="Metal-dep_hydrolase_composite"/>
</dbReference>
<dbReference type="PANTHER" id="PTHR22642">
    <property type="entry name" value="IMIDAZOLONEPROPIONASE"/>
    <property type="match status" value="1"/>
</dbReference>
<dbReference type="Gene3D" id="3.20.20.140">
    <property type="entry name" value="Metal-dependent hydrolases"/>
    <property type="match status" value="1"/>
</dbReference>
<reference evidence="2 3" key="1">
    <citation type="submission" date="2020-08" db="EMBL/GenBank/DDBJ databases">
        <title>Genomic Encyclopedia of Type Strains, Phase III (KMG-III): the genomes of soil and plant-associated and newly described type strains.</title>
        <authorList>
            <person name="Whitman W."/>
        </authorList>
    </citation>
    <scope>NUCLEOTIDE SEQUENCE [LARGE SCALE GENOMIC DNA]</scope>
    <source>
        <strain evidence="2 3">CECT 8799</strain>
    </source>
</reference>
<dbReference type="InterPro" id="IPR033932">
    <property type="entry name" value="YtcJ-like"/>
</dbReference>